<accession>A0A8H7RCX1</accession>
<reference evidence="7" key="1">
    <citation type="submission" date="2020-12" db="EMBL/GenBank/DDBJ databases">
        <title>Metabolic potential, ecology and presence of endohyphal bacteria is reflected in genomic diversity of Mucoromycotina.</title>
        <authorList>
            <person name="Muszewska A."/>
            <person name="Okrasinska A."/>
            <person name="Steczkiewicz K."/>
            <person name="Drgas O."/>
            <person name="Orlowska M."/>
            <person name="Perlinska-Lenart U."/>
            <person name="Aleksandrzak-Piekarczyk T."/>
            <person name="Szatraj K."/>
            <person name="Zielenkiewicz U."/>
            <person name="Pilsyk S."/>
            <person name="Malc E."/>
            <person name="Mieczkowski P."/>
            <person name="Kruszewska J.S."/>
            <person name="Biernat P."/>
            <person name="Pawlowska J."/>
        </authorList>
    </citation>
    <scope>NUCLEOTIDE SEQUENCE</scope>
    <source>
        <strain evidence="7">CBS 226.32</strain>
    </source>
</reference>
<evidence type="ECO:0000256" key="1">
    <source>
        <dbReference type="ARBA" id="ARBA00004141"/>
    </source>
</evidence>
<dbReference type="AlphaFoldDB" id="A0A8H7RCX1"/>
<evidence type="ECO:0000313" key="8">
    <source>
        <dbReference type="Proteomes" id="UP000650833"/>
    </source>
</evidence>
<feature type="transmembrane region" description="Helical" evidence="6">
    <location>
        <begin position="138"/>
        <end position="158"/>
    </location>
</feature>
<keyword evidence="3 6" id="KW-1133">Transmembrane helix</keyword>
<comment type="caution">
    <text evidence="7">The sequence shown here is derived from an EMBL/GenBank/DDBJ whole genome shotgun (WGS) entry which is preliminary data.</text>
</comment>
<dbReference type="PANTHER" id="PTHR34292">
    <property type="entry name" value="OUTER SPORE WALL PROTEIN LDS1"/>
    <property type="match status" value="1"/>
</dbReference>
<evidence type="ECO:0000256" key="3">
    <source>
        <dbReference type="ARBA" id="ARBA00022989"/>
    </source>
</evidence>
<evidence type="ECO:0000256" key="4">
    <source>
        <dbReference type="ARBA" id="ARBA00023136"/>
    </source>
</evidence>
<keyword evidence="2 6" id="KW-0812">Transmembrane</keyword>
<dbReference type="EMBL" id="JAEPRC010000118">
    <property type="protein sequence ID" value="KAG2208020.1"/>
    <property type="molecule type" value="Genomic_DNA"/>
</dbReference>
<organism evidence="7 8">
    <name type="scientific">Mucor plumbeus</name>
    <dbReference type="NCBI Taxonomy" id="97098"/>
    <lineage>
        <taxon>Eukaryota</taxon>
        <taxon>Fungi</taxon>
        <taxon>Fungi incertae sedis</taxon>
        <taxon>Mucoromycota</taxon>
        <taxon>Mucoromycotina</taxon>
        <taxon>Mucoromycetes</taxon>
        <taxon>Mucorales</taxon>
        <taxon>Mucorineae</taxon>
        <taxon>Mucoraceae</taxon>
        <taxon>Mucor</taxon>
    </lineage>
</organism>
<dbReference type="InterPro" id="IPR052786">
    <property type="entry name" value="Spore_wall_assembly"/>
</dbReference>
<feature type="region of interest" description="Disordered" evidence="5">
    <location>
        <begin position="265"/>
        <end position="288"/>
    </location>
</feature>
<feature type="transmembrane region" description="Helical" evidence="6">
    <location>
        <begin position="220"/>
        <end position="241"/>
    </location>
</feature>
<evidence type="ECO:0000313" key="7">
    <source>
        <dbReference type="EMBL" id="KAG2208020.1"/>
    </source>
</evidence>
<feature type="transmembrane region" description="Helical" evidence="6">
    <location>
        <begin position="27"/>
        <end position="50"/>
    </location>
</feature>
<dbReference type="PANTHER" id="PTHR34292:SF2">
    <property type="entry name" value="OUTER SPORE WALL PROTEIN LDS1"/>
    <property type="match status" value="1"/>
</dbReference>
<feature type="transmembrane region" description="Helical" evidence="6">
    <location>
        <begin position="70"/>
        <end position="98"/>
    </location>
</feature>
<gene>
    <name evidence="7" type="ORF">INT46_010756</name>
</gene>
<name>A0A8H7RCX1_9FUNG</name>
<evidence type="ECO:0000256" key="2">
    <source>
        <dbReference type="ARBA" id="ARBA00022692"/>
    </source>
</evidence>
<proteinExistence type="predicted"/>
<dbReference type="OrthoDB" id="10012223at2759"/>
<dbReference type="InterPro" id="IPR059112">
    <property type="entry name" value="CysZ/EI24"/>
</dbReference>
<keyword evidence="8" id="KW-1185">Reference proteome</keyword>
<evidence type="ECO:0000256" key="5">
    <source>
        <dbReference type="SAM" id="MobiDB-lite"/>
    </source>
</evidence>
<comment type="subcellular location">
    <subcellularLocation>
        <location evidence="1">Membrane</location>
        <topology evidence="1">Multi-pass membrane protein</topology>
    </subcellularLocation>
</comment>
<sequence>MNKSIKLPSFTFPLRGFYFFLTHPKQLWLVTLSPIVLTLVFSAFSIGISLKFLLPALVDKFLEWNWPHWMSWFVSIMSTILEGAILNLIFFMILTPIFQDLVFDKTLKASGLEQIFEEEEERDDPKVIVWWRNVRSSVLVTLILIIVKILFIVLTAPLQLVPVLGTALACYISGWPTAWSQRLHYDIELRGYKVSESYHHARDHKWNYASFGSVAFGLELIPVFNVVFLWTNIVGAALWIAEEYKMEKGIIEPIKKDREVYPVAQASGSSTEQTPLLQQQSQENSYDA</sequence>
<dbReference type="Proteomes" id="UP000650833">
    <property type="component" value="Unassembled WGS sequence"/>
</dbReference>
<keyword evidence="4 6" id="KW-0472">Membrane</keyword>
<evidence type="ECO:0000256" key="6">
    <source>
        <dbReference type="SAM" id="Phobius"/>
    </source>
</evidence>
<dbReference type="Pfam" id="PF07264">
    <property type="entry name" value="EI24"/>
    <property type="match status" value="1"/>
</dbReference>
<protein>
    <submittedName>
        <fullName evidence="7">Uncharacterized protein</fullName>
    </submittedName>
</protein>
<feature type="compositionally biased region" description="Polar residues" evidence="5">
    <location>
        <begin position="266"/>
        <end position="288"/>
    </location>
</feature>